<reference evidence="3" key="1">
    <citation type="journal article" date="2019" name="Int. J. Syst. Evol. Microbiol.">
        <title>The Global Catalogue of Microorganisms (GCM) 10K type strain sequencing project: providing services to taxonomists for standard genome sequencing and annotation.</title>
        <authorList>
            <consortium name="The Broad Institute Genomics Platform"/>
            <consortium name="The Broad Institute Genome Sequencing Center for Infectious Disease"/>
            <person name="Wu L."/>
            <person name="Ma J."/>
        </authorList>
    </citation>
    <scope>NUCLEOTIDE SEQUENCE [LARGE SCALE GENOMIC DNA]</scope>
    <source>
        <strain evidence="3">WYCCWR 12678</strain>
    </source>
</reference>
<feature type="transmembrane region" description="Helical" evidence="1">
    <location>
        <begin position="170"/>
        <end position="191"/>
    </location>
</feature>
<feature type="transmembrane region" description="Helical" evidence="1">
    <location>
        <begin position="253"/>
        <end position="274"/>
    </location>
</feature>
<feature type="transmembrane region" description="Helical" evidence="1">
    <location>
        <begin position="88"/>
        <end position="108"/>
    </location>
</feature>
<protein>
    <submittedName>
        <fullName evidence="2">Lipid II flippase family protein</fullName>
    </submittedName>
</protein>
<keyword evidence="3" id="KW-1185">Reference proteome</keyword>
<keyword evidence="1" id="KW-0472">Membrane</keyword>
<gene>
    <name evidence="2" type="ORF">ACFO8Q_05735</name>
</gene>
<feature type="transmembrane region" description="Helical" evidence="1">
    <location>
        <begin position="12"/>
        <end position="30"/>
    </location>
</feature>
<keyword evidence="1" id="KW-0812">Transmembrane</keyword>
<dbReference type="InterPro" id="IPR021260">
    <property type="entry name" value="Amj"/>
</dbReference>
<comment type="caution">
    <text evidence="2">The sequence shown here is derived from an EMBL/GenBank/DDBJ whole genome shotgun (WGS) entry which is preliminary data.</text>
</comment>
<organism evidence="2 3">
    <name type="scientific">Effusibacillus consociatus</name>
    <dbReference type="NCBI Taxonomy" id="1117041"/>
    <lineage>
        <taxon>Bacteria</taxon>
        <taxon>Bacillati</taxon>
        <taxon>Bacillota</taxon>
        <taxon>Bacilli</taxon>
        <taxon>Bacillales</taxon>
        <taxon>Alicyclobacillaceae</taxon>
        <taxon>Effusibacillus</taxon>
    </lineage>
</organism>
<evidence type="ECO:0000256" key="1">
    <source>
        <dbReference type="SAM" id="Phobius"/>
    </source>
</evidence>
<dbReference type="Proteomes" id="UP001596002">
    <property type="component" value="Unassembled WGS sequence"/>
</dbReference>
<evidence type="ECO:0000313" key="2">
    <source>
        <dbReference type="EMBL" id="MFC4766867.1"/>
    </source>
</evidence>
<accession>A0ABV9Q0K6</accession>
<name>A0ABV9Q0K6_9BACL</name>
<keyword evidence="1" id="KW-1133">Transmembrane helix</keyword>
<dbReference type="Pfam" id="PF10997">
    <property type="entry name" value="Amj"/>
    <property type="match status" value="1"/>
</dbReference>
<proteinExistence type="predicted"/>
<sequence>MEWFESITGGQIGIGHLLFVFLMIALTNFFDTTSYAARLAGVRTKQLAVANSLFAMLTFGSRTTTALYLPAIAGIAQRAINQGFDPLFPLQFVLLGAAVGTAAGIALLPATDKFYELGISRMEQQGTAIGVFKSLCLKKSGLRDLAACWRWPKWSMWKGISLAGVPKDMIFMNAILYAFFTVGSIATYYAGSLHPEVALTATGLAPAINAVGAFLLLFLVDPRGAIIMDQGIQRKVPMEVVKSSMVYLALSRFAGTVLSILVLYPAALFVAWLAKFF</sequence>
<evidence type="ECO:0000313" key="3">
    <source>
        <dbReference type="Proteomes" id="UP001596002"/>
    </source>
</evidence>
<dbReference type="RefSeq" id="WP_380024759.1">
    <property type="nucleotide sequence ID" value="NZ_JBHSHC010000033.1"/>
</dbReference>
<feature type="transmembrane region" description="Helical" evidence="1">
    <location>
        <begin position="51"/>
        <end position="76"/>
    </location>
</feature>
<dbReference type="EMBL" id="JBHSHC010000033">
    <property type="protein sequence ID" value="MFC4766867.1"/>
    <property type="molecule type" value="Genomic_DNA"/>
</dbReference>
<feature type="transmembrane region" description="Helical" evidence="1">
    <location>
        <begin position="197"/>
        <end position="220"/>
    </location>
</feature>